<dbReference type="OrthoDB" id="4420946at2"/>
<reference evidence="1 2" key="1">
    <citation type="journal article" date="2015" name="Int. J. Syst. Evol. Microbiol.">
        <title>Revisiting Corynebacterium glyciniphilum (ex Kubota et al., 1972) sp. nov., nom. rev., isolated from putrefied banana.</title>
        <authorList>
            <person name="Al-Dilaimi A."/>
            <person name="Bednarz H."/>
            <person name="Lomker A."/>
            <person name="Niehaus K."/>
            <person name="Kalinowski J."/>
            <person name="Ruckert C."/>
        </authorList>
    </citation>
    <scope>NUCLEOTIDE SEQUENCE [LARGE SCALE GENOMIC DNA]</scope>
    <source>
        <strain evidence="1">AJ 3170</strain>
    </source>
</reference>
<dbReference type="eggNOG" id="ENOG5031HZY">
    <property type="taxonomic scope" value="Bacteria"/>
</dbReference>
<dbReference type="KEGG" id="cgy:CGLY_08605"/>
<proteinExistence type="predicted"/>
<dbReference type="Proteomes" id="UP000023703">
    <property type="component" value="Chromosome"/>
</dbReference>
<sequence length="287" mass="30214">MSSSNPAGDTTGMMRGTPLREQLWSPVQNTTVWLGWWLHGLVSADDVIDAFQDVQGPAHTLLIDPGGDDPFDGQFGDRATGLVDLLHAVREVTRDLPVEISSRPLVSLVLAGPGDPPALPAGSRGAAAVSRAGAGIAVADADPLVTHVVVPEVVDTSLVQWVWYRSVGPVRAGEFYGPGDADAKLREATDAAATLVEQSGNTRIRHRSPRLAVGSLTDFFGLPGLPAGVSPRAEKLMARADVVASVIEVTRSTDQGATLDPHLLPLAGAVRTARITAVDHAMRELLR</sequence>
<dbReference type="EMBL" id="CP006842">
    <property type="protein sequence ID" value="AHW64166.1"/>
    <property type="molecule type" value="Genomic_DNA"/>
</dbReference>
<accession>X5EC22</accession>
<dbReference type="STRING" id="1404245.CGLY_08605"/>
<protein>
    <submittedName>
        <fullName evidence="1">Uncharacterized protein</fullName>
    </submittedName>
</protein>
<evidence type="ECO:0000313" key="2">
    <source>
        <dbReference type="Proteomes" id="UP000023703"/>
    </source>
</evidence>
<dbReference type="AlphaFoldDB" id="X5EC22"/>
<keyword evidence="2" id="KW-1185">Reference proteome</keyword>
<name>X5EC22_9CORY</name>
<organism evidence="1 2">
    <name type="scientific">Corynebacterium glyciniphilum AJ 3170</name>
    <dbReference type="NCBI Taxonomy" id="1404245"/>
    <lineage>
        <taxon>Bacteria</taxon>
        <taxon>Bacillati</taxon>
        <taxon>Actinomycetota</taxon>
        <taxon>Actinomycetes</taxon>
        <taxon>Mycobacteriales</taxon>
        <taxon>Corynebacteriaceae</taxon>
        <taxon>Corynebacterium</taxon>
    </lineage>
</organism>
<evidence type="ECO:0000313" key="1">
    <source>
        <dbReference type="EMBL" id="AHW64166.1"/>
    </source>
</evidence>
<gene>
    <name evidence="1" type="ORF">CGLY_08605</name>
</gene>
<dbReference type="HOGENOM" id="CLU_098573_0_0_11"/>
<dbReference type="RefSeq" id="WP_052539930.1">
    <property type="nucleotide sequence ID" value="NZ_CP006842.1"/>
</dbReference>